<evidence type="ECO:0000313" key="2">
    <source>
        <dbReference type="EnsemblMetazoa" id="CPIJ009118-PA"/>
    </source>
</evidence>
<dbReference type="OrthoDB" id="409374at2759"/>
<dbReference type="VEuPathDB" id="VectorBase:CQUJHB013973"/>
<evidence type="ECO:0000313" key="3">
    <source>
        <dbReference type="Proteomes" id="UP000002320"/>
    </source>
</evidence>
<dbReference type="Pfam" id="PF02363">
    <property type="entry name" value="C_tripleX"/>
    <property type="match status" value="4"/>
</dbReference>
<dbReference type="VEuPathDB" id="VectorBase:CPIJ009118"/>
<dbReference type="HOGENOM" id="CLU_1143523_0_0_1"/>
<dbReference type="Proteomes" id="UP000002320">
    <property type="component" value="Unassembled WGS sequence"/>
</dbReference>
<reference evidence="1" key="1">
    <citation type="submission" date="2007-03" db="EMBL/GenBank/DDBJ databases">
        <title>Annotation of Culex pipiens quinquefasciatus.</title>
        <authorList>
            <consortium name="The Broad Institute Genome Sequencing Platform"/>
            <person name="Atkinson P.W."/>
            <person name="Hemingway J."/>
            <person name="Christensen B.M."/>
            <person name="Higgs S."/>
            <person name="Kodira C."/>
            <person name="Hannick L."/>
            <person name="Megy K."/>
            <person name="O'Leary S."/>
            <person name="Pearson M."/>
            <person name="Haas B.J."/>
            <person name="Mauceli E."/>
            <person name="Wortman J.R."/>
            <person name="Lee N.H."/>
            <person name="Guigo R."/>
            <person name="Stanke M."/>
            <person name="Alvarado L."/>
            <person name="Amedeo P."/>
            <person name="Antoine C.H."/>
            <person name="Arensburger P."/>
            <person name="Bidwell S.L."/>
            <person name="Crawford M."/>
            <person name="Camaro F."/>
            <person name="Devon K."/>
            <person name="Engels R."/>
            <person name="Hammond M."/>
            <person name="Howarth C."/>
            <person name="Koehrsen M."/>
            <person name="Lawson D."/>
            <person name="Montgomery P."/>
            <person name="Nene V."/>
            <person name="Nusbaum C."/>
            <person name="Puiu D."/>
            <person name="Romero-Severson J."/>
            <person name="Severson D.W."/>
            <person name="Shumway M."/>
            <person name="Sisk P."/>
            <person name="Stolte C."/>
            <person name="Zeng Q."/>
            <person name="Eisenstadt E."/>
            <person name="Fraser-Liggett C."/>
            <person name="Strausberg R."/>
            <person name="Galagan J."/>
            <person name="Birren B."/>
            <person name="Collins F.H."/>
        </authorList>
    </citation>
    <scope>NUCLEOTIDE SEQUENCE [LARGE SCALE GENOMIC DNA]</scope>
    <source>
        <strain evidence="1">JHB</strain>
    </source>
</reference>
<dbReference type="EnsemblMetazoa" id="CPIJ009118-RA">
    <property type="protein sequence ID" value="CPIJ009118-PA"/>
    <property type="gene ID" value="CPIJ009118"/>
</dbReference>
<proteinExistence type="predicted"/>
<reference evidence="2" key="2">
    <citation type="submission" date="2021-02" db="UniProtKB">
        <authorList>
            <consortium name="EnsemblMetazoa"/>
        </authorList>
    </citation>
    <scope>IDENTIFICATION</scope>
    <source>
        <strain evidence="2">JHB</strain>
    </source>
</reference>
<evidence type="ECO:0000313" key="1">
    <source>
        <dbReference type="EMBL" id="EDS33285.1"/>
    </source>
</evidence>
<dbReference type="KEGG" id="cqu:CpipJ_CPIJ009118"/>
<name>B0WRA1_CULQU</name>
<dbReference type="eggNOG" id="KOG1218">
    <property type="taxonomic scope" value="Eukaryota"/>
</dbReference>
<protein>
    <submittedName>
        <fullName evidence="1 2">Uncharacterized protein</fullName>
    </submittedName>
</protein>
<accession>B0WRA1</accession>
<dbReference type="InterPro" id="IPR053255">
    <property type="entry name" value="EGF-like_domain"/>
</dbReference>
<dbReference type="EMBL" id="DS232053">
    <property type="protein sequence ID" value="EDS33285.1"/>
    <property type="molecule type" value="Genomic_DNA"/>
</dbReference>
<gene>
    <name evidence="2" type="primary">6042082</name>
    <name evidence="1" type="ORF">CpipJ_CPIJ009118</name>
</gene>
<dbReference type="AlphaFoldDB" id="B0WRA1"/>
<organism>
    <name type="scientific">Culex quinquefasciatus</name>
    <name type="common">Southern house mosquito</name>
    <name type="synonym">Culex pungens</name>
    <dbReference type="NCBI Taxonomy" id="7176"/>
    <lineage>
        <taxon>Eukaryota</taxon>
        <taxon>Metazoa</taxon>
        <taxon>Ecdysozoa</taxon>
        <taxon>Arthropoda</taxon>
        <taxon>Hexapoda</taxon>
        <taxon>Insecta</taxon>
        <taxon>Pterygota</taxon>
        <taxon>Neoptera</taxon>
        <taxon>Endopterygota</taxon>
        <taxon>Diptera</taxon>
        <taxon>Nematocera</taxon>
        <taxon>Culicoidea</taxon>
        <taxon>Culicidae</taxon>
        <taxon>Culicinae</taxon>
        <taxon>Culicini</taxon>
        <taxon>Culex</taxon>
        <taxon>Culex</taxon>
    </lineage>
</organism>
<dbReference type="PANTHER" id="PTHR24047:SF29">
    <property type="entry name" value="EATER-RELATED"/>
    <property type="match status" value="1"/>
</dbReference>
<keyword evidence="3" id="KW-1185">Reference proteome</keyword>
<dbReference type="PANTHER" id="PTHR24047">
    <property type="entry name" value="FI01909P-RELATED"/>
    <property type="match status" value="1"/>
</dbReference>
<dbReference type="InParanoid" id="B0WRA1"/>
<dbReference type="Gene3D" id="2.10.25.10">
    <property type="entry name" value="Laminin"/>
    <property type="match status" value="3"/>
</dbReference>
<dbReference type="InterPro" id="IPR003341">
    <property type="entry name" value="Cys_rich_tripleX"/>
</dbReference>
<sequence length="243" mass="26738">MVFGDKRVVFCLSRRGGLWICASGDRNPGIVSQFPSGARAGLTRFFGEVVEVPKLVQNKTKGVEYTTCSYYCMFGEHSIPLAVTVDKLTCALEYETRQKQVCCEGYHRSGSDCLPTCTRKCVFGECTAPEVCTCYEGYSKVNEYLCEPVCESGCENGRCVAPNTCVCEEGFERNANGKCAEVCDRECQLGWCEENECRCHEGYAPEEVAGGGDMRCVAQCDEPCQNGQCVQPNVCRCEAGLSY</sequence>